<dbReference type="EMBL" id="AMXN01000014">
    <property type="protein sequence ID" value="ELS59084.1"/>
    <property type="molecule type" value="Genomic_DNA"/>
</dbReference>
<comment type="caution">
    <text evidence="3">The sequence shown here is derived from an EMBL/GenBank/DDBJ whole genome shotgun (WGS) entry which is preliminary data.</text>
</comment>
<feature type="coiled-coil region" evidence="1">
    <location>
        <begin position="3"/>
        <end position="33"/>
    </location>
</feature>
<feature type="region of interest" description="Disordered" evidence="2">
    <location>
        <begin position="65"/>
        <end position="93"/>
    </location>
</feature>
<name>A0A9W5LE66_9BACI</name>
<reference evidence="3 4" key="1">
    <citation type="journal article" date="2014" name="Syst. Appl. Microbiol.">
        <title>Genomic insights into the taxonomic status of the three subspecies of Bacillus subtilis.</title>
        <authorList>
            <person name="Yi H."/>
            <person name="Chun J."/>
            <person name="Cha C.J."/>
        </authorList>
    </citation>
    <scope>NUCLEOTIDE SEQUENCE [LARGE SCALE GENOMIC DNA]</scope>
    <source>
        <strain evidence="3 4">KCTC 13429</strain>
    </source>
</reference>
<keyword evidence="4" id="KW-1185">Reference proteome</keyword>
<dbReference type="RefSeq" id="WP_003242323.1">
    <property type="nucleotide sequence ID" value="NZ_AMXN01000014.1"/>
</dbReference>
<sequence>MAANQLKKKLERLQKLEQEIKEQEKKVEQDVGKAFLKAFDIPHEESEKATELIAELVLLYEEENPDNNEAENEVASGNEIDDLNVPETIRGRA</sequence>
<organism evidence="3 4">
    <name type="scientific">Bacillus inaquosorum KCTC 13429</name>
    <dbReference type="NCBI Taxonomy" id="1236548"/>
    <lineage>
        <taxon>Bacteria</taxon>
        <taxon>Bacillati</taxon>
        <taxon>Bacillota</taxon>
        <taxon>Bacilli</taxon>
        <taxon>Bacillales</taxon>
        <taxon>Bacillaceae</taxon>
        <taxon>Bacillus</taxon>
    </lineage>
</organism>
<evidence type="ECO:0000313" key="3">
    <source>
        <dbReference type="EMBL" id="ELS59084.1"/>
    </source>
</evidence>
<proteinExistence type="predicted"/>
<keyword evidence="1" id="KW-0175">Coiled coil</keyword>
<accession>A0A9W5LE66</accession>
<evidence type="ECO:0000313" key="4">
    <source>
        <dbReference type="Proteomes" id="UP000011182"/>
    </source>
</evidence>
<dbReference type="AlphaFoldDB" id="A0A9W5LE66"/>
<evidence type="ECO:0000256" key="1">
    <source>
        <dbReference type="SAM" id="Coils"/>
    </source>
</evidence>
<protein>
    <submittedName>
        <fullName evidence="3">Uncharacterized protein</fullName>
    </submittedName>
</protein>
<gene>
    <name evidence="3" type="ORF">BSI_43980</name>
</gene>
<evidence type="ECO:0000256" key="2">
    <source>
        <dbReference type="SAM" id="MobiDB-lite"/>
    </source>
</evidence>
<dbReference type="Proteomes" id="UP000011182">
    <property type="component" value="Unassembled WGS sequence"/>
</dbReference>